<keyword evidence="4" id="KW-0804">Transcription</keyword>
<organism evidence="6 7">
    <name type="scientific">Frankia canadensis</name>
    <dbReference type="NCBI Taxonomy" id="1836972"/>
    <lineage>
        <taxon>Bacteria</taxon>
        <taxon>Bacillati</taxon>
        <taxon>Actinomycetota</taxon>
        <taxon>Actinomycetes</taxon>
        <taxon>Frankiales</taxon>
        <taxon>Frankiaceae</taxon>
        <taxon>Frankia</taxon>
    </lineage>
</organism>
<dbReference type="InterPro" id="IPR000847">
    <property type="entry name" value="LysR_HTH_N"/>
</dbReference>
<dbReference type="GO" id="GO:0003700">
    <property type="term" value="F:DNA-binding transcription factor activity"/>
    <property type="evidence" value="ECO:0007669"/>
    <property type="project" value="InterPro"/>
</dbReference>
<dbReference type="PANTHER" id="PTHR30346:SF28">
    <property type="entry name" value="HTH-TYPE TRANSCRIPTIONAL REGULATOR CYNR"/>
    <property type="match status" value="1"/>
</dbReference>
<feature type="domain" description="HTH lysR-type" evidence="5">
    <location>
        <begin position="1"/>
        <end position="58"/>
    </location>
</feature>
<protein>
    <submittedName>
        <fullName evidence="6">HTH-type transcriptional regulator XapR</fullName>
    </submittedName>
</protein>
<dbReference type="AlphaFoldDB" id="A0A2I2KJT0"/>
<evidence type="ECO:0000313" key="7">
    <source>
        <dbReference type="Proteomes" id="UP000234331"/>
    </source>
</evidence>
<keyword evidence="7" id="KW-1185">Reference proteome</keyword>
<sequence>MELRQLEHFVAAAEELHFTRAAKRMNIVQSGLSSSIGALERELHARLFVRSTRAVRLTREGEVLLGEARRILAAGAGRGAGDTAG</sequence>
<comment type="similarity">
    <text evidence="1">Belongs to the LysR transcriptional regulatory family.</text>
</comment>
<keyword evidence="2" id="KW-0805">Transcription regulation</keyword>
<dbReference type="EMBL" id="FZMO01000022">
    <property type="protein sequence ID" value="SNQ45915.1"/>
    <property type="molecule type" value="Genomic_DNA"/>
</dbReference>
<evidence type="ECO:0000256" key="2">
    <source>
        <dbReference type="ARBA" id="ARBA00023015"/>
    </source>
</evidence>
<reference evidence="6 7" key="1">
    <citation type="submission" date="2017-06" db="EMBL/GenBank/DDBJ databases">
        <authorList>
            <person name="Kim H.J."/>
            <person name="Triplett B.A."/>
        </authorList>
    </citation>
    <scope>NUCLEOTIDE SEQUENCE [LARGE SCALE GENOMIC DNA]</scope>
    <source>
        <strain evidence="6">FRACA_ARgP5</strain>
    </source>
</reference>
<dbReference type="GO" id="GO:0003677">
    <property type="term" value="F:DNA binding"/>
    <property type="evidence" value="ECO:0007669"/>
    <property type="project" value="UniProtKB-KW"/>
</dbReference>
<proteinExistence type="inferred from homology"/>
<dbReference type="InterPro" id="IPR036388">
    <property type="entry name" value="WH-like_DNA-bd_sf"/>
</dbReference>
<dbReference type="RefSeq" id="WP_243407117.1">
    <property type="nucleotide sequence ID" value="NZ_FZMO01000022.1"/>
</dbReference>
<name>A0A2I2KJT0_9ACTN</name>
<evidence type="ECO:0000256" key="3">
    <source>
        <dbReference type="ARBA" id="ARBA00023125"/>
    </source>
</evidence>
<evidence type="ECO:0000256" key="1">
    <source>
        <dbReference type="ARBA" id="ARBA00009437"/>
    </source>
</evidence>
<dbReference type="PRINTS" id="PR00039">
    <property type="entry name" value="HTHLYSR"/>
</dbReference>
<dbReference type="Pfam" id="PF00126">
    <property type="entry name" value="HTH_1"/>
    <property type="match status" value="1"/>
</dbReference>
<gene>
    <name evidence="6" type="ORF">FRACA_1180013</name>
</gene>
<dbReference type="FunFam" id="1.10.10.10:FF:000001">
    <property type="entry name" value="LysR family transcriptional regulator"/>
    <property type="match status" value="1"/>
</dbReference>
<accession>A0A2I2KJT0</accession>
<dbReference type="PROSITE" id="PS50931">
    <property type="entry name" value="HTH_LYSR"/>
    <property type="match status" value="1"/>
</dbReference>
<evidence type="ECO:0000259" key="5">
    <source>
        <dbReference type="PROSITE" id="PS50931"/>
    </source>
</evidence>
<keyword evidence="3" id="KW-0238">DNA-binding</keyword>
<dbReference type="Gene3D" id="1.10.10.10">
    <property type="entry name" value="Winged helix-like DNA-binding domain superfamily/Winged helix DNA-binding domain"/>
    <property type="match status" value="1"/>
</dbReference>
<evidence type="ECO:0000313" key="6">
    <source>
        <dbReference type="EMBL" id="SNQ45915.1"/>
    </source>
</evidence>
<dbReference type="GO" id="GO:0032993">
    <property type="term" value="C:protein-DNA complex"/>
    <property type="evidence" value="ECO:0007669"/>
    <property type="project" value="TreeGrafter"/>
</dbReference>
<dbReference type="Proteomes" id="UP000234331">
    <property type="component" value="Unassembled WGS sequence"/>
</dbReference>
<dbReference type="SUPFAM" id="SSF46785">
    <property type="entry name" value="Winged helix' DNA-binding domain"/>
    <property type="match status" value="1"/>
</dbReference>
<evidence type="ECO:0000256" key="4">
    <source>
        <dbReference type="ARBA" id="ARBA00023163"/>
    </source>
</evidence>
<dbReference type="InterPro" id="IPR036390">
    <property type="entry name" value="WH_DNA-bd_sf"/>
</dbReference>
<dbReference type="PANTHER" id="PTHR30346">
    <property type="entry name" value="TRANSCRIPTIONAL DUAL REGULATOR HCAR-RELATED"/>
    <property type="match status" value="1"/>
</dbReference>